<dbReference type="GO" id="GO:0005576">
    <property type="term" value="C:extracellular region"/>
    <property type="evidence" value="ECO:0007669"/>
    <property type="project" value="InterPro"/>
</dbReference>
<feature type="signal peptide" evidence="2">
    <location>
        <begin position="1"/>
        <end position="19"/>
    </location>
</feature>
<dbReference type="InterPro" id="IPR035971">
    <property type="entry name" value="CBD_sf"/>
</dbReference>
<protein>
    <recommendedName>
        <fullName evidence="3">CBM1 domain-containing protein</fullName>
    </recommendedName>
</protein>
<dbReference type="PROSITE" id="PS00562">
    <property type="entry name" value="CBM1_1"/>
    <property type="match status" value="1"/>
</dbReference>
<organism evidence="4 5">
    <name type="scientific">Collybia nuda</name>
    <dbReference type="NCBI Taxonomy" id="64659"/>
    <lineage>
        <taxon>Eukaryota</taxon>
        <taxon>Fungi</taxon>
        <taxon>Dikarya</taxon>
        <taxon>Basidiomycota</taxon>
        <taxon>Agaricomycotina</taxon>
        <taxon>Agaricomycetes</taxon>
        <taxon>Agaricomycetidae</taxon>
        <taxon>Agaricales</taxon>
        <taxon>Tricholomatineae</taxon>
        <taxon>Clitocybaceae</taxon>
        <taxon>Collybia</taxon>
    </lineage>
</organism>
<evidence type="ECO:0000313" key="5">
    <source>
        <dbReference type="Proteomes" id="UP000807353"/>
    </source>
</evidence>
<evidence type="ECO:0000256" key="1">
    <source>
        <dbReference type="ARBA" id="ARBA00022729"/>
    </source>
</evidence>
<sequence length="93" mass="9614">MLKIALILSVACTLVSISAQSQAPEWGQCGGQGWAGPTMCPPGWICIPANIYISQCLRAVSTTMLTATGQCQRRFATRTSIGEGAVAATATPA</sequence>
<dbReference type="EMBL" id="MU150245">
    <property type="protein sequence ID" value="KAF9465700.1"/>
    <property type="molecule type" value="Genomic_DNA"/>
</dbReference>
<comment type="caution">
    <text evidence="4">The sequence shown here is derived from an EMBL/GenBank/DDBJ whole genome shotgun (WGS) entry which is preliminary data.</text>
</comment>
<keyword evidence="5" id="KW-1185">Reference proteome</keyword>
<feature type="chain" id="PRO_5040396105" description="CBM1 domain-containing protein" evidence="2">
    <location>
        <begin position="20"/>
        <end position="93"/>
    </location>
</feature>
<dbReference type="InterPro" id="IPR000254">
    <property type="entry name" value="CBD"/>
</dbReference>
<name>A0A9P6CKU6_9AGAR</name>
<dbReference type="GO" id="GO:0030248">
    <property type="term" value="F:cellulose binding"/>
    <property type="evidence" value="ECO:0007669"/>
    <property type="project" value="InterPro"/>
</dbReference>
<feature type="domain" description="CBM1" evidence="3">
    <location>
        <begin position="21"/>
        <end position="57"/>
    </location>
</feature>
<dbReference type="SUPFAM" id="SSF57180">
    <property type="entry name" value="Cellulose-binding domain"/>
    <property type="match status" value="1"/>
</dbReference>
<proteinExistence type="predicted"/>
<keyword evidence="1 2" id="KW-0732">Signal</keyword>
<gene>
    <name evidence="4" type="ORF">BDZ94DRAFT_1252924</name>
</gene>
<dbReference type="OrthoDB" id="2119228at2759"/>
<dbReference type="GO" id="GO:0005975">
    <property type="term" value="P:carbohydrate metabolic process"/>
    <property type="evidence" value="ECO:0007669"/>
    <property type="project" value="InterPro"/>
</dbReference>
<dbReference type="AlphaFoldDB" id="A0A9P6CKU6"/>
<reference evidence="4" key="1">
    <citation type="submission" date="2020-11" db="EMBL/GenBank/DDBJ databases">
        <authorList>
            <consortium name="DOE Joint Genome Institute"/>
            <person name="Ahrendt S."/>
            <person name="Riley R."/>
            <person name="Andreopoulos W."/>
            <person name="Labutti K."/>
            <person name="Pangilinan J."/>
            <person name="Ruiz-Duenas F.J."/>
            <person name="Barrasa J.M."/>
            <person name="Sanchez-Garcia M."/>
            <person name="Camarero S."/>
            <person name="Miyauchi S."/>
            <person name="Serrano A."/>
            <person name="Linde D."/>
            <person name="Babiker R."/>
            <person name="Drula E."/>
            <person name="Ayuso-Fernandez I."/>
            <person name="Pacheco R."/>
            <person name="Padilla G."/>
            <person name="Ferreira P."/>
            <person name="Barriuso J."/>
            <person name="Kellner H."/>
            <person name="Castanera R."/>
            <person name="Alfaro M."/>
            <person name="Ramirez L."/>
            <person name="Pisabarro A.G."/>
            <person name="Kuo A."/>
            <person name="Tritt A."/>
            <person name="Lipzen A."/>
            <person name="He G."/>
            <person name="Yan M."/>
            <person name="Ng V."/>
            <person name="Cullen D."/>
            <person name="Martin F."/>
            <person name="Rosso M.-N."/>
            <person name="Henrissat B."/>
            <person name="Hibbett D."/>
            <person name="Martinez A.T."/>
            <person name="Grigoriev I.V."/>
        </authorList>
    </citation>
    <scope>NUCLEOTIDE SEQUENCE</scope>
    <source>
        <strain evidence="4">CBS 247.69</strain>
    </source>
</reference>
<dbReference type="PROSITE" id="PS51164">
    <property type="entry name" value="CBM1_2"/>
    <property type="match status" value="1"/>
</dbReference>
<accession>A0A9P6CKU6</accession>
<evidence type="ECO:0000313" key="4">
    <source>
        <dbReference type="EMBL" id="KAF9465700.1"/>
    </source>
</evidence>
<evidence type="ECO:0000259" key="3">
    <source>
        <dbReference type="PROSITE" id="PS51164"/>
    </source>
</evidence>
<dbReference type="Proteomes" id="UP000807353">
    <property type="component" value="Unassembled WGS sequence"/>
</dbReference>
<evidence type="ECO:0000256" key="2">
    <source>
        <dbReference type="SAM" id="SignalP"/>
    </source>
</evidence>
<dbReference type="Pfam" id="PF00734">
    <property type="entry name" value="CBM_1"/>
    <property type="match status" value="1"/>
</dbReference>
<dbReference type="SMART" id="SM00236">
    <property type="entry name" value="fCBD"/>
    <property type="match status" value="1"/>
</dbReference>